<name>A0ABP5UEG0_9ACTN</name>
<dbReference type="SUPFAM" id="SSF46785">
    <property type="entry name" value="Winged helix' DNA-binding domain"/>
    <property type="match status" value="1"/>
</dbReference>
<proteinExistence type="predicted"/>
<dbReference type="RefSeq" id="WP_344617708.1">
    <property type="nucleotide sequence ID" value="NZ_BAAARV010000078.1"/>
</dbReference>
<dbReference type="EMBL" id="BAAARV010000078">
    <property type="protein sequence ID" value="GAA2375067.1"/>
    <property type="molecule type" value="Genomic_DNA"/>
</dbReference>
<accession>A0ABP5UEG0</accession>
<gene>
    <name evidence="1" type="ORF">GCM10010170_078420</name>
</gene>
<dbReference type="InterPro" id="IPR025855">
    <property type="entry name" value="Replic_Relax"/>
</dbReference>
<evidence type="ECO:0000313" key="2">
    <source>
        <dbReference type="Proteomes" id="UP001501444"/>
    </source>
</evidence>
<keyword evidence="2" id="KW-1185">Reference proteome</keyword>
<organism evidence="1 2">
    <name type="scientific">Dactylosporangium salmoneum</name>
    <dbReference type="NCBI Taxonomy" id="53361"/>
    <lineage>
        <taxon>Bacteria</taxon>
        <taxon>Bacillati</taxon>
        <taxon>Actinomycetota</taxon>
        <taxon>Actinomycetes</taxon>
        <taxon>Micromonosporales</taxon>
        <taxon>Micromonosporaceae</taxon>
        <taxon>Dactylosporangium</taxon>
    </lineage>
</organism>
<evidence type="ECO:0008006" key="3">
    <source>
        <dbReference type="Google" id="ProtNLM"/>
    </source>
</evidence>
<reference evidence="2" key="1">
    <citation type="journal article" date="2019" name="Int. J. Syst. Evol. Microbiol.">
        <title>The Global Catalogue of Microorganisms (GCM) 10K type strain sequencing project: providing services to taxonomists for standard genome sequencing and annotation.</title>
        <authorList>
            <consortium name="The Broad Institute Genomics Platform"/>
            <consortium name="The Broad Institute Genome Sequencing Center for Infectious Disease"/>
            <person name="Wu L."/>
            <person name="Ma J."/>
        </authorList>
    </citation>
    <scope>NUCLEOTIDE SEQUENCE [LARGE SCALE GENOMIC DNA]</scope>
    <source>
        <strain evidence="2">JCM 3272</strain>
    </source>
</reference>
<dbReference type="InterPro" id="IPR036390">
    <property type="entry name" value="WH_DNA-bd_sf"/>
</dbReference>
<dbReference type="Pfam" id="PF13814">
    <property type="entry name" value="Replic_Relax"/>
    <property type="match status" value="1"/>
</dbReference>
<protein>
    <recommendedName>
        <fullName evidence="3">Replication-relaxation</fullName>
    </recommendedName>
</protein>
<comment type="caution">
    <text evidence="1">The sequence shown here is derived from an EMBL/GenBank/DDBJ whole genome shotgun (WGS) entry which is preliminary data.</text>
</comment>
<dbReference type="Proteomes" id="UP001501444">
    <property type="component" value="Unassembled WGS sequence"/>
</dbReference>
<sequence>MDDPVLRVQFRLTNRDRTLLGWLYDHGVLTSFQIAAALFPSLDFCQRRLRTLTELRLITRFRPHRPDGGSYPYHYVVAQLGAETIAAARGERPPRREHARTEMRRWTAGHLLAHRLGVNQFFTDLAAHARTHTGTRLAAWWPESACRRPGAFVRPDDSVLLHAYQPRIRPDGYGEWLEGGVMVPFFLEYDTGTEPLRTLVDKLDGYADLARTLGRVWPVLFWLHSPARERNLQRLLTDPPPAVPVATGHRAGPPSPADDVWAMAQAGWYRYRLAELSQFTV</sequence>
<evidence type="ECO:0000313" key="1">
    <source>
        <dbReference type="EMBL" id="GAA2375067.1"/>
    </source>
</evidence>